<dbReference type="Proteomes" id="UP000602510">
    <property type="component" value="Unassembled WGS sequence"/>
</dbReference>
<gene>
    <name evidence="2" type="ORF">GN244_ATG01676</name>
</gene>
<reference evidence="2" key="1">
    <citation type="submission" date="2020-04" db="EMBL/GenBank/DDBJ databases">
        <title>Hybrid Assembly of Korean Phytophthora infestans isolates.</title>
        <authorList>
            <person name="Prokchorchik M."/>
            <person name="Lee Y."/>
            <person name="Seo J."/>
            <person name="Cho J.-H."/>
            <person name="Park Y.-E."/>
            <person name="Jang D.-C."/>
            <person name="Im J.-S."/>
            <person name="Choi J.-G."/>
            <person name="Park H.-J."/>
            <person name="Lee G.-B."/>
            <person name="Lee Y.-G."/>
            <person name="Hong S.-Y."/>
            <person name="Cho K."/>
            <person name="Sohn K.H."/>
        </authorList>
    </citation>
    <scope>NUCLEOTIDE SEQUENCE</scope>
    <source>
        <strain evidence="2">KR_1_A1</strain>
    </source>
</reference>
<evidence type="ECO:0000313" key="3">
    <source>
        <dbReference type="Proteomes" id="UP000602510"/>
    </source>
</evidence>
<comment type="caution">
    <text evidence="2">The sequence shown here is derived from an EMBL/GenBank/DDBJ whole genome shotgun (WGS) entry which is preliminary data.</text>
</comment>
<evidence type="ECO:0000256" key="1">
    <source>
        <dbReference type="ARBA" id="ARBA00023172"/>
    </source>
</evidence>
<proteinExistence type="predicted"/>
<protein>
    <submittedName>
        <fullName evidence="2">Uncharacterized protein</fullName>
    </submittedName>
</protein>
<dbReference type="GO" id="GO:0003677">
    <property type="term" value="F:DNA binding"/>
    <property type="evidence" value="ECO:0007669"/>
    <property type="project" value="InterPro"/>
</dbReference>
<keyword evidence="3" id="KW-1185">Reference proteome</keyword>
<evidence type="ECO:0000313" key="2">
    <source>
        <dbReference type="EMBL" id="KAF4045847.1"/>
    </source>
</evidence>
<dbReference type="InterPro" id="IPR011010">
    <property type="entry name" value="DNA_brk_join_enz"/>
</dbReference>
<accession>A0A833WMP5</accession>
<dbReference type="EMBL" id="WSZM01000038">
    <property type="protein sequence ID" value="KAF4045847.1"/>
    <property type="molecule type" value="Genomic_DNA"/>
</dbReference>
<sequence>MQLLVRYNQLQPLRLLLVFFVETKEFTKLEGLLKLVRTAAILASKDKSRERNIEKKAKRIAGLPDVEAFLKWLNEQLKSKFKFQMPRFYELGQFEPVMYTAARDFILVLLLFATPPQRLQLLLGMTISNAEKDADGMYSCVIPEHKTTHRYGSAIMFVPKHFTEEFDNFLLLRQELLKEQNNRTKDSSLLKEDALFVGHNRRPERYLTQRFEKLAHDKLSKHVTIRDCRSIYITYASQHTKSMKEMYELSRFMYHSFITQQLVYRADTSQKRRNLAERLGNRIATLHQSSSNDLLQLPVFQQHTAGSSDDALTVDGNADIGEAETASRLQDDLNANLASDDLHLQLFYEYEEKCRSASL</sequence>
<dbReference type="GO" id="GO:0015074">
    <property type="term" value="P:DNA integration"/>
    <property type="evidence" value="ECO:0007669"/>
    <property type="project" value="InterPro"/>
</dbReference>
<name>A0A833WMP5_PHYIN</name>
<dbReference type="AlphaFoldDB" id="A0A833WMP5"/>
<dbReference type="GO" id="GO:0006310">
    <property type="term" value="P:DNA recombination"/>
    <property type="evidence" value="ECO:0007669"/>
    <property type="project" value="UniProtKB-KW"/>
</dbReference>
<dbReference type="Gene3D" id="1.10.443.10">
    <property type="entry name" value="Intergrase catalytic core"/>
    <property type="match status" value="1"/>
</dbReference>
<dbReference type="InterPro" id="IPR013762">
    <property type="entry name" value="Integrase-like_cat_sf"/>
</dbReference>
<dbReference type="SUPFAM" id="SSF56349">
    <property type="entry name" value="DNA breaking-rejoining enzymes"/>
    <property type="match status" value="1"/>
</dbReference>
<keyword evidence="1" id="KW-0233">DNA recombination</keyword>
<organism evidence="2 3">
    <name type="scientific">Phytophthora infestans</name>
    <name type="common">Potato late blight agent</name>
    <name type="synonym">Botrytis infestans</name>
    <dbReference type="NCBI Taxonomy" id="4787"/>
    <lineage>
        <taxon>Eukaryota</taxon>
        <taxon>Sar</taxon>
        <taxon>Stramenopiles</taxon>
        <taxon>Oomycota</taxon>
        <taxon>Peronosporomycetes</taxon>
        <taxon>Peronosporales</taxon>
        <taxon>Peronosporaceae</taxon>
        <taxon>Phytophthora</taxon>
    </lineage>
</organism>